<comment type="similarity">
    <text evidence="5">Belongs to the AspA/AstE family. Succinylglutamate desuccinylase subfamily.</text>
</comment>
<accession>A0AA40V9I0</accession>
<dbReference type="PANTHER" id="PTHR15162:SF7">
    <property type="entry name" value="SUCCINYLGLUTAMATE DESUCCINYLASE"/>
    <property type="match status" value="1"/>
</dbReference>
<evidence type="ECO:0000313" key="8">
    <source>
        <dbReference type="EMBL" id="MBA1307138.1"/>
    </source>
</evidence>
<dbReference type="RefSeq" id="WP_181122601.1">
    <property type="nucleotide sequence ID" value="NZ_JAAMRD010000027.1"/>
</dbReference>
<feature type="active site" evidence="5">
    <location>
        <position position="215"/>
    </location>
</feature>
<evidence type="ECO:0000313" key="9">
    <source>
        <dbReference type="Proteomes" id="UP001138621"/>
    </source>
</evidence>
<comment type="caution">
    <text evidence="8">The sequence shown here is derived from an EMBL/GenBank/DDBJ whole genome shotgun (WGS) entry which is preliminary data.</text>
</comment>
<evidence type="ECO:0000259" key="7">
    <source>
        <dbReference type="Pfam" id="PF24827"/>
    </source>
</evidence>
<dbReference type="Proteomes" id="UP001138621">
    <property type="component" value="Unassembled WGS sequence"/>
</dbReference>
<dbReference type="AlphaFoldDB" id="A0AA40V9I0"/>
<dbReference type="GO" id="GO:0019544">
    <property type="term" value="P:L-arginine catabolic process to L-glutamate"/>
    <property type="evidence" value="ECO:0007669"/>
    <property type="project" value="UniProtKB-UniRule"/>
</dbReference>
<dbReference type="InterPro" id="IPR016681">
    <property type="entry name" value="SuccinylGlu_desuccinylase"/>
</dbReference>
<dbReference type="SUPFAM" id="SSF53187">
    <property type="entry name" value="Zn-dependent exopeptidases"/>
    <property type="match status" value="1"/>
</dbReference>
<sequence>MLALGKLLELTLAGREPCEKIQLTPHGVKLHWLAEGALLVSPPASTDLGLDLLISAGVHGNELVPIHVLDRLIRALARGEIRPRARLLLLFANPAAMRRTLRQVDHDLNRLFRGAHADIWGSEAIRAAELEALVSSFFGGSGRQRRHYDLHSAMRPSRLPQFAICPWREDQQAPAEALARLQGLAINGVLLQRQATSTFTALTAMRHGAEAFTLELAESGVEAVHPAVLAFETGLIAMIEGRTLPVGSGAELQLLQISREIIKRSPRFRLCLPPDIENFTPLPLGSLLAEDEAARWVVDEPGARILFPMADVAEGQRAALIVVPLERLEAGQ</sequence>
<evidence type="ECO:0000256" key="5">
    <source>
        <dbReference type="HAMAP-Rule" id="MF_00767"/>
    </source>
</evidence>
<feature type="binding site" evidence="5">
    <location>
        <position position="151"/>
    </location>
    <ligand>
        <name>Zn(2+)</name>
        <dbReference type="ChEBI" id="CHEBI:29105"/>
    </ligand>
</feature>
<evidence type="ECO:0000256" key="3">
    <source>
        <dbReference type="ARBA" id="ARBA00022801"/>
    </source>
</evidence>
<dbReference type="Pfam" id="PF04952">
    <property type="entry name" value="AstE_AspA_hybrid"/>
    <property type="match status" value="1"/>
</dbReference>
<feature type="binding site" evidence="5">
    <location>
        <position position="59"/>
    </location>
    <ligand>
        <name>Zn(2+)</name>
        <dbReference type="ChEBI" id="CHEBI:29105"/>
    </ligand>
</feature>
<dbReference type="Gene3D" id="3.40.630.10">
    <property type="entry name" value="Zn peptidases"/>
    <property type="match status" value="1"/>
</dbReference>
<keyword evidence="1 5" id="KW-0056">Arginine metabolism</keyword>
<comment type="catalytic activity">
    <reaction evidence="5">
        <text>N-succinyl-L-glutamate + H2O = L-glutamate + succinate</text>
        <dbReference type="Rhea" id="RHEA:15169"/>
        <dbReference type="ChEBI" id="CHEBI:15377"/>
        <dbReference type="ChEBI" id="CHEBI:29985"/>
        <dbReference type="ChEBI" id="CHEBI:30031"/>
        <dbReference type="ChEBI" id="CHEBI:58763"/>
        <dbReference type="EC" id="3.5.1.96"/>
    </reaction>
</comment>
<dbReference type="GO" id="GO:0019545">
    <property type="term" value="P:L-arginine catabolic process to succinate"/>
    <property type="evidence" value="ECO:0007669"/>
    <property type="project" value="UniProtKB-UniRule"/>
</dbReference>
<dbReference type="EC" id="3.5.1.96" evidence="5"/>
<dbReference type="NCBIfam" id="NF003706">
    <property type="entry name" value="PRK05324.1"/>
    <property type="match status" value="1"/>
</dbReference>
<dbReference type="GO" id="GO:0016788">
    <property type="term" value="F:hydrolase activity, acting on ester bonds"/>
    <property type="evidence" value="ECO:0007669"/>
    <property type="project" value="UniProtKB-UniRule"/>
</dbReference>
<dbReference type="GO" id="GO:0008270">
    <property type="term" value="F:zinc ion binding"/>
    <property type="evidence" value="ECO:0007669"/>
    <property type="project" value="UniProtKB-UniRule"/>
</dbReference>
<keyword evidence="2 5" id="KW-0479">Metal-binding</keyword>
<protein>
    <recommendedName>
        <fullName evidence="5">Succinylglutamate desuccinylase</fullName>
        <ecNumber evidence="5">3.5.1.96</ecNumber>
    </recommendedName>
</protein>
<dbReference type="PANTHER" id="PTHR15162">
    <property type="entry name" value="ASPARTOACYLASE"/>
    <property type="match status" value="1"/>
</dbReference>
<evidence type="ECO:0000256" key="4">
    <source>
        <dbReference type="ARBA" id="ARBA00022833"/>
    </source>
</evidence>
<comment type="function">
    <text evidence="5">Transforms N(2)-succinylglutamate into succinate and glutamate.</text>
</comment>
<evidence type="ECO:0000256" key="2">
    <source>
        <dbReference type="ARBA" id="ARBA00022723"/>
    </source>
</evidence>
<feature type="domain" description="AstE/AspA barrel-sandwich hybrid" evidence="6">
    <location>
        <begin position="251"/>
        <end position="324"/>
    </location>
</feature>
<proteinExistence type="inferred from homology"/>
<comment type="cofactor">
    <cofactor evidence="5">
        <name>Zn(2+)</name>
        <dbReference type="ChEBI" id="CHEBI:29105"/>
    </cofactor>
    <text evidence="5">Binds 1 zinc ion per subunit.</text>
</comment>
<organism evidence="8 9">
    <name type="scientific">Stutzerimonas stutzeri</name>
    <name type="common">Pseudomonas stutzeri</name>
    <dbReference type="NCBI Taxonomy" id="316"/>
    <lineage>
        <taxon>Bacteria</taxon>
        <taxon>Pseudomonadati</taxon>
        <taxon>Pseudomonadota</taxon>
        <taxon>Gammaproteobacteria</taxon>
        <taxon>Pseudomonadales</taxon>
        <taxon>Pseudomonadaceae</taxon>
        <taxon>Stutzerimonas</taxon>
    </lineage>
</organism>
<dbReference type="InterPro" id="IPR007036">
    <property type="entry name" value="Aste_AspA_hybrid_dom"/>
</dbReference>
<feature type="binding site" evidence="5">
    <location>
        <position position="62"/>
    </location>
    <ligand>
        <name>Zn(2+)</name>
        <dbReference type="ChEBI" id="CHEBI:29105"/>
    </ligand>
</feature>
<dbReference type="HAMAP" id="MF_00767">
    <property type="entry name" value="Arg_catab_AstE"/>
    <property type="match status" value="1"/>
</dbReference>
<dbReference type="EMBL" id="JAAMRD010000027">
    <property type="protein sequence ID" value="MBA1307138.1"/>
    <property type="molecule type" value="Genomic_DNA"/>
</dbReference>
<gene>
    <name evidence="5" type="primary">astE</name>
    <name evidence="8" type="ORF">G7024_22355</name>
</gene>
<dbReference type="Pfam" id="PF24827">
    <property type="entry name" value="AstE_AspA_cat"/>
    <property type="match status" value="1"/>
</dbReference>
<dbReference type="InterPro" id="IPR050178">
    <property type="entry name" value="AspA/AstE_fam"/>
</dbReference>
<feature type="domain" description="Succinylglutamate desuccinylase/Aspartoacylase catalytic" evidence="7">
    <location>
        <begin position="49"/>
        <end position="220"/>
    </location>
</feature>
<keyword evidence="3 5" id="KW-0378">Hydrolase</keyword>
<name>A0AA40V9I0_STUST</name>
<reference evidence="8" key="1">
    <citation type="submission" date="2020-02" db="EMBL/GenBank/DDBJ databases">
        <title>Synteny-based analysis reveals conserved mechanism for high triclosan tolerance in Pseudomonas, as well as instances of horizontal transfer.</title>
        <authorList>
            <person name="Mcfarland A.G."/>
            <person name="Bertucci H.K."/>
            <person name="Litmann E."/>
            <person name="Shen J."/>
            <person name="Huttenhower C."/>
            <person name="Hartmann E.M."/>
        </authorList>
    </citation>
    <scope>NUCLEOTIDE SEQUENCE</scope>
    <source>
        <strain evidence="8">109A1</strain>
    </source>
</reference>
<evidence type="ECO:0000259" key="6">
    <source>
        <dbReference type="Pfam" id="PF04952"/>
    </source>
</evidence>
<comment type="pathway">
    <text evidence="5">Amino-acid degradation; L-arginine degradation via AST pathway; L-glutamate and succinate from L-arginine: step 5/5.</text>
</comment>
<evidence type="ECO:0000256" key="1">
    <source>
        <dbReference type="ARBA" id="ARBA00022503"/>
    </source>
</evidence>
<keyword evidence="4 5" id="KW-0862">Zinc</keyword>
<dbReference type="InterPro" id="IPR055438">
    <property type="entry name" value="AstE_AspA_cat"/>
</dbReference>
<dbReference type="GO" id="GO:0009017">
    <property type="term" value="F:succinylglutamate desuccinylase activity"/>
    <property type="evidence" value="ECO:0007669"/>
    <property type="project" value="UniProtKB-EC"/>
</dbReference>